<dbReference type="PANTHER" id="PTHR43498:SF1">
    <property type="entry name" value="COB--COM HETERODISULFIDE REDUCTASE IRON-SULFUR SUBUNIT A"/>
    <property type="match status" value="1"/>
</dbReference>
<keyword evidence="1" id="KW-0004">4Fe-4S</keyword>
<dbReference type="GO" id="GO:0016491">
    <property type="term" value="F:oxidoreductase activity"/>
    <property type="evidence" value="ECO:0007669"/>
    <property type="project" value="UniProtKB-KW"/>
</dbReference>
<dbReference type="EMBL" id="JACHMM010000001">
    <property type="protein sequence ID" value="MBB5790044.1"/>
    <property type="molecule type" value="Genomic_DNA"/>
</dbReference>
<dbReference type="InterPro" id="IPR039650">
    <property type="entry name" value="HdrA-like"/>
</dbReference>
<evidence type="ECO:0000313" key="6">
    <source>
        <dbReference type="EMBL" id="MBB5790044.1"/>
    </source>
</evidence>
<evidence type="ECO:0000256" key="1">
    <source>
        <dbReference type="ARBA" id="ARBA00022485"/>
    </source>
</evidence>
<dbReference type="AlphaFoldDB" id="A0A7W9GUJ7"/>
<name>A0A7W9GUJ7_9ACTN</name>
<dbReference type="PANTHER" id="PTHR43498">
    <property type="entry name" value="FERREDOXIN:COB-COM HETERODISULFIDE REDUCTASE SUBUNIT A"/>
    <property type="match status" value="1"/>
</dbReference>
<keyword evidence="2" id="KW-0479">Metal-binding</keyword>
<evidence type="ECO:0000256" key="3">
    <source>
        <dbReference type="ARBA" id="ARBA00023002"/>
    </source>
</evidence>
<dbReference type="InterPro" id="IPR036188">
    <property type="entry name" value="FAD/NAD-bd_sf"/>
</dbReference>
<reference evidence="6 7" key="1">
    <citation type="submission" date="2020-08" db="EMBL/GenBank/DDBJ databases">
        <title>Sequencing the genomes of 1000 actinobacteria strains.</title>
        <authorList>
            <person name="Klenk H.-P."/>
        </authorList>
    </citation>
    <scope>NUCLEOTIDE SEQUENCE [LARGE SCALE GENOMIC DNA]</scope>
    <source>
        <strain evidence="6 7">DSM 102122</strain>
    </source>
</reference>
<dbReference type="Gene3D" id="3.50.50.60">
    <property type="entry name" value="FAD/NAD(P)-binding domain"/>
    <property type="match status" value="1"/>
</dbReference>
<keyword evidence="3" id="KW-0560">Oxidoreductase</keyword>
<protein>
    <submittedName>
        <fullName evidence="6">Glycine/D-amino acid oxidase-like deaminating enzyme</fullName>
    </submittedName>
</protein>
<evidence type="ECO:0000256" key="5">
    <source>
        <dbReference type="ARBA" id="ARBA00023014"/>
    </source>
</evidence>
<keyword evidence="4" id="KW-0408">Iron</keyword>
<keyword evidence="5" id="KW-0411">Iron-sulfur</keyword>
<organism evidence="6 7">
    <name type="scientific">Jiangella mangrovi</name>
    <dbReference type="NCBI Taxonomy" id="1524084"/>
    <lineage>
        <taxon>Bacteria</taxon>
        <taxon>Bacillati</taxon>
        <taxon>Actinomycetota</taxon>
        <taxon>Actinomycetes</taxon>
        <taxon>Jiangellales</taxon>
        <taxon>Jiangellaceae</taxon>
        <taxon>Jiangella</taxon>
    </lineage>
</organism>
<keyword evidence="7" id="KW-1185">Reference proteome</keyword>
<dbReference type="Proteomes" id="UP000542813">
    <property type="component" value="Unassembled WGS sequence"/>
</dbReference>
<dbReference type="SUPFAM" id="SSF51905">
    <property type="entry name" value="FAD/NAD(P)-binding domain"/>
    <property type="match status" value="1"/>
</dbReference>
<sequence>MTAAPLLWEGDVVVVGGGSAGCAAAVAAARTGARTLLVESAGFLGGTGAAVLDTFYGFYAPGGDGRVVGGIGWEVAAALLDSKQAFERPNSYGAGTGVTYEPEALKLVWDRLTQAAAVDTLLHTTLIGVETDPATRRVTQITVATKAGTRIVRANAVVDASGDAEVAWRAGAALERPSKDQKLQPLTATFRLGGVDTGVISTKDLHERLAKAAESGRYRLPRREGSVHRTVLPGVVHTNLTRVSGLDPTDPWQLSAAEAEGRAQVAEYVRFLTEEVPGYEDAYLLSTSVRIGVRETRRLIGRYVLTRDDVLGAREFPDAVARCGAPVEDHDGGESTIWEYVGGHRSGRTYGVPYRCLLLTELDNVAVAGRCLSATHDAHASVRSMAQCMALGQAAGTAAALAPGGAVGDLDATVLRDRLADDAAVL</sequence>
<comment type="caution">
    <text evidence="6">The sequence shown here is derived from an EMBL/GenBank/DDBJ whole genome shotgun (WGS) entry which is preliminary data.</text>
</comment>
<gene>
    <name evidence="6" type="ORF">HD601_004619</name>
</gene>
<evidence type="ECO:0000256" key="2">
    <source>
        <dbReference type="ARBA" id="ARBA00022723"/>
    </source>
</evidence>
<dbReference type="PRINTS" id="PR00469">
    <property type="entry name" value="PNDRDTASEII"/>
</dbReference>
<dbReference type="Pfam" id="PF12831">
    <property type="entry name" value="FAD_oxidored"/>
    <property type="match status" value="1"/>
</dbReference>
<dbReference type="RefSeq" id="WP_184825811.1">
    <property type="nucleotide sequence ID" value="NZ_JACHMM010000001.1"/>
</dbReference>
<evidence type="ECO:0000313" key="7">
    <source>
        <dbReference type="Proteomes" id="UP000542813"/>
    </source>
</evidence>
<evidence type="ECO:0000256" key="4">
    <source>
        <dbReference type="ARBA" id="ARBA00023004"/>
    </source>
</evidence>
<dbReference type="GO" id="GO:0051539">
    <property type="term" value="F:4 iron, 4 sulfur cluster binding"/>
    <property type="evidence" value="ECO:0007669"/>
    <property type="project" value="UniProtKB-KW"/>
</dbReference>
<accession>A0A7W9GUJ7</accession>
<dbReference type="GO" id="GO:0046872">
    <property type="term" value="F:metal ion binding"/>
    <property type="evidence" value="ECO:0007669"/>
    <property type="project" value="UniProtKB-KW"/>
</dbReference>
<proteinExistence type="predicted"/>